<name>A0A1Y3TWA3_9FIRM</name>
<accession>A0A1Y3TWA3</accession>
<evidence type="ECO:0000313" key="3">
    <source>
        <dbReference type="Proteomes" id="UP000195455"/>
    </source>
</evidence>
<dbReference type="Proteomes" id="UP000195455">
    <property type="component" value="Unassembled WGS sequence"/>
</dbReference>
<reference evidence="1 4" key="4">
    <citation type="journal article" date="2021" name="Sci. Rep.">
        <title>The distribution of antibiotic resistance genes in chicken gut microbiota commensals.</title>
        <authorList>
            <person name="Juricova H."/>
            <person name="Matiasovicova J."/>
            <person name="Kubasova T."/>
            <person name="Cejkova D."/>
            <person name="Rychlik I."/>
        </authorList>
    </citation>
    <scope>NUCLEOTIDE SEQUENCE [LARGE SCALE GENOMIC DNA]</scope>
    <source>
        <strain evidence="1 4">An431b</strain>
    </source>
</reference>
<dbReference type="Proteomes" id="UP000729290">
    <property type="component" value="Unassembled WGS sequence"/>
</dbReference>
<reference evidence="1" key="3">
    <citation type="submission" date="2020-08" db="EMBL/GenBank/DDBJ databases">
        <authorList>
            <person name="Cejkova D."/>
            <person name="Kubasova T."/>
            <person name="Jahodarova E."/>
            <person name="Rychlik I."/>
        </authorList>
    </citation>
    <scope>NUCLEOTIDE SEQUENCE</scope>
    <source>
        <strain evidence="1">An431b</strain>
    </source>
</reference>
<sequence length="321" mass="35974">MTRGRKTAVFSVVGLFLLLAAVGYCFRGHQGGDAPIQKKSAVPPGTLTGVTYSHTSGMVARADFAITLSPEAILETSYYPALDPDTAEDEEWYHPSTKENVPITAAQWSDVEQIILELYPLMEPIPENRREVKLPPGIEVMDGGDSTSLILTWSTEDGTRSIRYNPPNDRRIHTLIALLEELADPIGREIPRYAPPELSGFYMGQSGALFSKDYSFQFDRGPSVVYGEDAPYILRARFTPSGRKQEIWSDWVVSDEEWDAFTAFAEEIRLEEQPDGSSEKPACTIYYSDGEQQQKKLDQETAKQLRAYFTELALCLLDEQP</sequence>
<comment type="caution">
    <text evidence="2">The sequence shown here is derived from an EMBL/GenBank/DDBJ whole genome shotgun (WGS) entry which is preliminary data.</text>
</comment>
<dbReference type="RefSeq" id="WP_087990053.1">
    <property type="nucleotide sequence ID" value="NZ_JACSNT010000025.1"/>
</dbReference>
<evidence type="ECO:0000313" key="4">
    <source>
        <dbReference type="Proteomes" id="UP000729290"/>
    </source>
</evidence>
<reference evidence="3" key="1">
    <citation type="submission" date="2017-04" db="EMBL/GenBank/DDBJ databases">
        <title>Function of individual gut microbiota members based on whole genome sequencing of pure cultures obtained from chicken caecum.</title>
        <authorList>
            <person name="Medvecky M."/>
            <person name="Cejkova D."/>
            <person name="Polansky O."/>
            <person name="Karasova D."/>
            <person name="Kubasova T."/>
            <person name="Cizek A."/>
            <person name="Rychlik I."/>
        </authorList>
    </citation>
    <scope>NUCLEOTIDE SEQUENCE [LARGE SCALE GENOMIC DNA]</scope>
    <source>
        <strain evidence="3">An75</strain>
    </source>
</reference>
<evidence type="ECO:0000313" key="1">
    <source>
        <dbReference type="EMBL" id="MBM6878915.1"/>
    </source>
</evidence>
<reference evidence="2" key="2">
    <citation type="journal article" date="2018" name="BMC Genomics">
        <title>Whole genome sequencing and function prediction of 133 gut anaerobes isolated from chicken caecum in pure cultures.</title>
        <authorList>
            <person name="Medvecky M."/>
            <person name="Cejkova D."/>
            <person name="Polansky O."/>
            <person name="Karasova D."/>
            <person name="Kubasova T."/>
            <person name="Cizek A."/>
            <person name="Rychlik I."/>
        </authorList>
    </citation>
    <scope>NUCLEOTIDE SEQUENCE</scope>
    <source>
        <strain evidence="2">An75</strain>
    </source>
</reference>
<dbReference type="EMBL" id="JACSNV010000027">
    <property type="protein sequence ID" value="MBM6878915.1"/>
    <property type="molecule type" value="Genomic_DNA"/>
</dbReference>
<organism evidence="2 3">
    <name type="scientific">Anaerotignum lactatifermentans</name>
    <dbReference type="NCBI Taxonomy" id="160404"/>
    <lineage>
        <taxon>Bacteria</taxon>
        <taxon>Bacillati</taxon>
        <taxon>Bacillota</taxon>
        <taxon>Clostridia</taxon>
        <taxon>Lachnospirales</taxon>
        <taxon>Anaerotignaceae</taxon>
        <taxon>Anaerotignum</taxon>
    </lineage>
</organism>
<evidence type="ECO:0008006" key="5">
    <source>
        <dbReference type="Google" id="ProtNLM"/>
    </source>
</evidence>
<protein>
    <recommendedName>
        <fullName evidence="5">DUF4340 domain-containing protein</fullName>
    </recommendedName>
</protein>
<gene>
    <name evidence="2" type="ORF">B5G26_13695</name>
    <name evidence="1" type="ORF">H9X83_12295</name>
</gene>
<dbReference type="AlphaFoldDB" id="A0A1Y3TWA3"/>
<proteinExistence type="predicted"/>
<dbReference type="EMBL" id="NFHM01000028">
    <property type="protein sequence ID" value="OUN40836.1"/>
    <property type="molecule type" value="Genomic_DNA"/>
</dbReference>
<keyword evidence="4" id="KW-1185">Reference proteome</keyword>
<evidence type="ECO:0000313" key="2">
    <source>
        <dbReference type="EMBL" id="OUN40836.1"/>
    </source>
</evidence>